<dbReference type="Proteomes" id="UP001320119">
    <property type="component" value="Chromosome"/>
</dbReference>
<accession>A0AAN1WIR5</accession>
<reference evidence="1 2" key="1">
    <citation type="journal article" date="2022" name="IScience">
        <title>An ultrasensitive nanofiber-based assay for enzymatic hydrolysis and deep-sea microbial degradation of cellulose.</title>
        <authorList>
            <person name="Tsudome M."/>
            <person name="Tachioka M."/>
            <person name="Miyazaki M."/>
            <person name="Uchimura K."/>
            <person name="Tsuda M."/>
            <person name="Takaki Y."/>
            <person name="Deguchi S."/>
        </authorList>
    </citation>
    <scope>NUCLEOTIDE SEQUENCE [LARGE SCALE GENOMIC DNA]</scope>
    <source>
        <strain evidence="1 2">GE09</strain>
    </source>
</reference>
<proteinExistence type="predicted"/>
<keyword evidence="2" id="KW-1185">Reference proteome</keyword>
<sequence>MDKASAKQELLSQTAKISWEELQRFFAAGKLIYVSQPLDLIEVGAELIQDNKAQFLEWTQSQAIHPVNDEQAQLWSKSNPTLWAAAVSPWVLIQELKAE</sequence>
<dbReference type="KEGG" id="marq:MARGE09_P2594"/>
<dbReference type="AlphaFoldDB" id="A0AAN1WIR5"/>
<name>A0AAN1WIR5_9GAMM</name>
<evidence type="ECO:0000313" key="1">
    <source>
        <dbReference type="EMBL" id="BCD98393.1"/>
    </source>
</evidence>
<dbReference type="RefSeq" id="WP_236982693.1">
    <property type="nucleotide sequence ID" value="NZ_AP023086.1"/>
</dbReference>
<dbReference type="EMBL" id="AP023086">
    <property type="protein sequence ID" value="BCD98393.1"/>
    <property type="molecule type" value="Genomic_DNA"/>
</dbReference>
<evidence type="ECO:0000313" key="2">
    <source>
        <dbReference type="Proteomes" id="UP001320119"/>
    </source>
</evidence>
<dbReference type="InterPro" id="IPR018741">
    <property type="entry name" value="DUF2288"/>
</dbReference>
<protein>
    <recommendedName>
        <fullName evidence="3">DUF2288 domain-containing protein</fullName>
    </recommendedName>
</protein>
<dbReference type="Pfam" id="PF10052">
    <property type="entry name" value="DUF2288"/>
    <property type="match status" value="1"/>
</dbReference>
<evidence type="ECO:0008006" key="3">
    <source>
        <dbReference type="Google" id="ProtNLM"/>
    </source>
</evidence>
<organism evidence="1 2">
    <name type="scientific">Marinagarivorans cellulosilyticus</name>
    <dbReference type="NCBI Taxonomy" id="2721545"/>
    <lineage>
        <taxon>Bacteria</taxon>
        <taxon>Pseudomonadati</taxon>
        <taxon>Pseudomonadota</taxon>
        <taxon>Gammaproteobacteria</taxon>
        <taxon>Cellvibrionales</taxon>
        <taxon>Cellvibrionaceae</taxon>
        <taxon>Marinagarivorans</taxon>
    </lineage>
</organism>
<gene>
    <name evidence="1" type="ORF">MARGE09_P2594</name>
</gene>